<accession>A0A191WHW2</accession>
<keyword evidence="2" id="KW-1185">Reference proteome</keyword>
<dbReference type="OrthoDB" id="3769378at2"/>
<dbReference type="KEGG" id="agy:ATC03_15400"/>
<proteinExistence type="predicted"/>
<dbReference type="EMBL" id="CP013979">
    <property type="protein sequence ID" value="ANJ27895.1"/>
    <property type="molecule type" value="Genomic_DNA"/>
</dbReference>
<reference evidence="1 2" key="1">
    <citation type="journal article" date="2016" name="Int. J. Syst. Evol. Microbiol.">
        <title>Agromyces aureus sp. nov., isolated from the rhizosphere of Salix caprea L. grown in a heavy-metal-contaminated soil.</title>
        <authorList>
            <person name="Corretto E."/>
            <person name="Antonielli L."/>
            <person name="Sessitsch A."/>
            <person name="Compant S."/>
            <person name="Gorfer M."/>
            <person name="Kuffner M."/>
            <person name="Brader G."/>
        </authorList>
    </citation>
    <scope>NUCLEOTIDE SEQUENCE [LARGE SCALE GENOMIC DNA]</scope>
    <source>
        <strain evidence="1 2">AR33</strain>
    </source>
</reference>
<dbReference type="Proteomes" id="UP000078437">
    <property type="component" value="Chromosome"/>
</dbReference>
<gene>
    <name evidence="1" type="ORF">ATC03_15400</name>
</gene>
<dbReference type="AlphaFoldDB" id="A0A191WHW2"/>
<reference evidence="2" key="2">
    <citation type="submission" date="2016-01" db="EMBL/GenBank/DDBJ databases">
        <title>Complete genome sequence of Agromyces aureus AR33T and comparison with related organisms.</title>
        <authorList>
            <person name="Corretto E."/>
            <person name="Antonielli L."/>
            <person name="Sessitsch A."/>
            <person name="Brader G."/>
        </authorList>
    </citation>
    <scope>NUCLEOTIDE SEQUENCE [LARGE SCALE GENOMIC DNA]</scope>
    <source>
        <strain evidence="2">AR33</strain>
    </source>
</reference>
<organism evidence="1 2">
    <name type="scientific">Agromyces aureus</name>
    <dbReference type="NCBI Taxonomy" id="453304"/>
    <lineage>
        <taxon>Bacteria</taxon>
        <taxon>Bacillati</taxon>
        <taxon>Actinomycetota</taxon>
        <taxon>Actinomycetes</taxon>
        <taxon>Micrococcales</taxon>
        <taxon>Microbacteriaceae</taxon>
        <taxon>Agromyces</taxon>
    </lineage>
</organism>
<sequence length="201" mass="22204">MSSLELRSDLPAYRLILPQGWEALPADRHGVGELIRRTSAVLKAAHRPDLDVEMRNLLEFSLKKMQTARAFAIYLQTQVDGDEAMPMPMSITASVVEGQLGGTLDRQVGALFREQGAAFLRDDQTIVRWEADVAGRGELRGTTSKVQSYLIPVPGSGRRRAVQFTTTIPLPANPDREDEQVAEALGELSDLVISTFEWEAV</sequence>
<name>A0A191WHW2_9MICO</name>
<evidence type="ECO:0000313" key="2">
    <source>
        <dbReference type="Proteomes" id="UP000078437"/>
    </source>
</evidence>
<protein>
    <submittedName>
        <fullName evidence="1">Uncharacterized protein</fullName>
    </submittedName>
</protein>
<dbReference type="RefSeq" id="WP_067878972.1">
    <property type="nucleotide sequence ID" value="NZ_CP013979.1"/>
</dbReference>
<evidence type="ECO:0000313" key="1">
    <source>
        <dbReference type="EMBL" id="ANJ27895.1"/>
    </source>
</evidence>
<dbReference type="STRING" id="453304.ATC03_15400"/>